<evidence type="ECO:0000313" key="3">
    <source>
        <dbReference type="Proteomes" id="UP000634435"/>
    </source>
</evidence>
<sequence length="193" mass="22313">MKRKKTKRSWGWFGWTILSVVLVTIIGSTVFFFTIFQFNISSLFQESEAANNSEVNEENSQQNNDETSKNIEHVQETVGKQHQVIGTFISETHAFYNETTGYGGINNLDWDEQQSKAKTIQSQIHLQLRDVKNESLKNDLEKVNVFAKRVVQDQSVEAVQSLHRYFHDLDIALNEYNGYDKIWNVTETLAETD</sequence>
<keyword evidence="1" id="KW-0472">Membrane</keyword>
<accession>A0ABQ2DSL4</accession>
<dbReference type="EMBL" id="BMPN01000006">
    <property type="protein sequence ID" value="GGJ70943.1"/>
    <property type="molecule type" value="Genomic_DNA"/>
</dbReference>
<keyword evidence="3" id="KW-1185">Reference proteome</keyword>
<dbReference type="RefSeq" id="WP_188943882.1">
    <property type="nucleotide sequence ID" value="NZ_BMPN01000006.1"/>
</dbReference>
<proteinExistence type="predicted"/>
<feature type="transmembrane region" description="Helical" evidence="1">
    <location>
        <begin position="12"/>
        <end position="36"/>
    </location>
</feature>
<reference evidence="3" key="1">
    <citation type="journal article" date="2019" name="Int. J. Syst. Evol. Microbiol.">
        <title>The Global Catalogue of Microorganisms (GCM) 10K type strain sequencing project: providing services to taxonomists for standard genome sequencing and annotation.</title>
        <authorList>
            <consortium name="The Broad Institute Genomics Platform"/>
            <consortium name="The Broad Institute Genome Sequencing Center for Infectious Disease"/>
            <person name="Wu L."/>
            <person name="Ma J."/>
        </authorList>
    </citation>
    <scope>NUCLEOTIDE SEQUENCE [LARGE SCALE GENOMIC DNA]</scope>
    <source>
        <strain evidence="3">JCM 30071</strain>
    </source>
</reference>
<name>A0ABQ2DSL4_9BACI</name>
<keyword evidence="1" id="KW-0812">Transmembrane</keyword>
<evidence type="ECO:0000313" key="2">
    <source>
        <dbReference type="EMBL" id="GGJ70943.1"/>
    </source>
</evidence>
<evidence type="ECO:0000256" key="1">
    <source>
        <dbReference type="SAM" id="Phobius"/>
    </source>
</evidence>
<protein>
    <submittedName>
        <fullName evidence="2">Uncharacterized protein</fullName>
    </submittedName>
</protein>
<keyword evidence="1" id="KW-1133">Transmembrane helix</keyword>
<gene>
    <name evidence="2" type="ORF">GCM10007111_35680</name>
</gene>
<organism evidence="2 3">
    <name type="scientific">Virgibacillus kapii</name>
    <dbReference type="NCBI Taxonomy" id="1638645"/>
    <lineage>
        <taxon>Bacteria</taxon>
        <taxon>Bacillati</taxon>
        <taxon>Bacillota</taxon>
        <taxon>Bacilli</taxon>
        <taxon>Bacillales</taxon>
        <taxon>Bacillaceae</taxon>
        <taxon>Virgibacillus</taxon>
    </lineage>
</organism>
<dbReference type="Proteomes" id="UP000634435">
    <property type="component" value="Unassembled WGS sequence"/>
</dbReference>
<comment type="caution">
    <text evidence="2">The sequence shown here is derived from an EMBL/GenBank/DDBJ whole genome shotgun (WGS) entry which is preliminary data.</text>
</comment>